<gene>
    <name evidence="2" type="ORF">CRP01_24845</name>
</gene>
<dbReference type="SUPFAM" id="SSF56219">
    <property type="entry name" value="DNase I-like"/>
    <property type="match status" value="1"/>
</dbReference>
<dbReference type="InterPro" id="IPR036691">
    <property type="entry name" value="Endo/exonu/phosph_ase_sf"/>
</dbReference>
<reference evidence="2 3" key="1">
    <citation type="submission" date="2017-10" db="EMBL/GenBank/DDBJ databases">
        <title>The draft genome sequence of Lewinella nigricans NBRC 102662.</title>
        <authorList>
            <person name="Wang K."/>
        </authorList>
    </citation>
    <scope>NUCLEOTIDE SEQUENCE [LARGE SCALE GENOMIC DNA]</scope>
    <source>
        <strain evidence="2 3">NBRC 102662</strain>
    </source>
</reference>
<evidence type="ECO:0000313" key="3">
    <source>
        <dbReference type="Proteomes" id="UP000223913"/>
    </source>
</evidence>
<dbReference type="Pfam" id="PF03372">
    <property type="entry name" value="Exo_endo_phos"/>
    <property type="match status" value="1"/>
</dbReference>
<dbReference type="InterPro" id="IPR005135">
    <property type="entry name" value="Endo/exonuclease/phosphatase"/>
</dbReference>
<accession>A0A2D0N6K0</accession>
<evidence type="ECO:0000259" key="1">
    <source>
        <dbReference type="Pfam" id="PF03372"/>
    </source>
</evidence>
<comment type="caution">
    <text evidence="2">The sequence shown here is derived from an EMBL/GenBank/DDBJ whole genome shotgun (WGS) entry which is preliminary data.</text>
</comment>
<feature type="domain" description="Endonuclease/exonuclease/phosphatase" evidence="1">
    <location>
        <begin position="36"/>
        <end position="293"/>
    </location>
</feature>
<evidence type="ECO:0000313" key="2">
    <source>
        <dbReference type="EMBL" id="PHN03779.1"/>
    </source>
</evidence>
<dbReference type="RefSeq" id="WP_099152811.1">
    <property type="nucleotide sequence ID" value="NZ_PDUD01000029.1"/>
</dbReference>
<keyword evidence="3" id="KW-1185">Reference proteome</keyword>
<dbReference type="Gene3D" id="3.60.10.10">
    <property type="entry name" value="Endonuclease/exonuclease/phosphatase"/>
    <property type="match status" value="1"/>
</dbReference>
<dbReference type="AlphaFoldDB" id="A0A2D0N6K0"/>
<name>A0A2D0N6K0_FLAN2</name>
<organism evidence="2 3">
    <name type="scientific">Flavilitoribacter nigricans (strain ATCC 23147 / DSM 23189 / NBRC 102662 / NCIMB 1420 / SS-2)</name>
    <name type="common">Lewinella nigricans</name>
    <dbReference type="NCBI Taxonomy" id="1122177"/>
    <lineage>
        <taxon>Bacteria</taxon>
        <taxon>Pseudomonadati</taxon>
        <taxon>Bacteroidota</taxon>
        <taxon>Saprospiria</taxon>
        <taxon>Saprospirales</taxon>
        <taxon>Lewinellaceae</taxon>
        <taxon>Flavilitoribacter</taxon>
    </lineage>
</organism>
<dbReference type="Proteomes" id="UP000223913">
    <property type="component" value="Unassembled WGS sequence"/>
</dbReference>
<dbReference type="OrthoDB" id="9778989at2"/>
<protein>
    <recommendedName>
        <fullName evidence="1">Endonuclease/exonuclease/phosphatase domain-containing protein</fullName>
    </recommendedName>
</protein>
<dbReference type="GO" id="GO:0003824">
    <property type="term" value="F:catalytic activity"/>
    <property type="evidence" value="ECO:0007669"/>
    <property type="project" value="InterPro"/>
</dbReference>
<proteinExistence type="predicted"/>
<dbReference type="EMBL" id="PDUD01000029">
    <property type="protein sequence ID" value="PHN03779.1"/>
    <property type="molecule type" value="Genomic_DNA"/>
</dbReference>
<sequence>MTTSGYSLKSLLLLFLLTAGYWQLQGQEIPSPLRVISYNIWNGFDWGKDSLRHQKFLDWTTFQKPDILALQELCGYTQGRLEQDARSWGHEHALILKEDGYPVGITSRWPIKLIGKYREGMWHGVLHVQTAGMDIFVVHLSPADWQFRKREAGSIAGKLDSLSTDHYLVLGDFNAHSPMDADLDRDRKALLAKYKAGDARSEKHQNLRHGYWDYTTLSTFLRQGLTDLSMPFITPAERYSFPTPALTNIWQTASEIPRNRERIDFILASPELAKRCVYSRILNGPETAELSDHYPVVADFI</sequence>